<dbReference type="Proteomes" id="UP000195386">
    <property type="component" value="Unassembled WGS sequence"/>
</dbReference>
<evidence type="ECO:0000313" key="2">
    <source>
        <dbReference type="EMBL" id="OUN99587.1"/>
    </source>
</evidence>
<sequence>MAGLYNQRGYITGVSRFPSGKAVRGFVAVWFGVGLFLFVRKSGFCAVCDKILSFLFCFSSFMVTFAVKILSVTYKVIPL</sequence>
<evidence type="ECO:0000256" key="1">
    <source>
        <dbReference type="SAM" id="Phobius"/>
    </source>
</evidence>
<comment type="caution">
    <text evidence="2">The sequence shown here is derived from an EMBL/GenBank/DDBJ whole genome shotgun (WGS) entry which is preliminary data.</text>
</comment>
<dbReference type="AlphaFoldDB" id="A0A1Y3YVT7"/>
<dbReference type="EMBL" id="NFII01000019">
    <property type="protein sequence ID" value="OUN99587.1"/>
    <property type="molecule type" value="Genomic_DNA"/>
</dbReference>
<organism evidence="2 3">
    <name type="scientific">Bacteroides clarus</name>
    <dbReference type="NCBI Taxonomy" id="626929"/>
    <lineage>
        <taxon>Bacteria</taxon>
        <taxon>Pseudomonadati</taxon>
        <taxon>Bacteroidota</taxon>
        <taxon>Bacteroidia</taxon>
        <taxon>Bacteroidales</taxon>
        <taxon>Bacteroidaceae</taxon>
        <taxon>Bacteroides</taxon>
    </lineage>
</organism>
<keyword evidence="1" id="KW-1133">Transmembrane helix</keyword>
<keyword evidence="1" id="KW-0472">Membrane</keyword>
<reference evidence="3" key="1">
    <citation type="submission" date="2017-04" db="EMBL/GenBank/DDBJ databases">
        <title>Function of individual gut microbiota members based on whole genome sequencing of pure cultures obtained from chicken caecum.</title>
        <authorList>
            <person name="Medvecky M."/>
            <person name="Cejkova D."/>
            <person name="Polansky O."/>
            <person name="Karasova D."/>
            <person name="Kubasova T."/>
            <person name="Cizek A."/>
            <person name="Rychlik I."/>
        </authorList>
    </citation>
    <scope>NUCLEOTIDE SEQUENCE [LARGE SCALE GENOMIC DNA]</scope>
    <source>
        <strain evidence="3">An43</strain>
    </source>
</reference>
<keyword evidence="1" id="KW-0812">Transmembrane</keyword>
<accession>A0A1Y3YVT7</accession>
<feature type="transmembrane region" description="Helical" evidence="1">
    <location>
        <begin position="22"/>
        <end position="39"/>
    </location>
</feature>
<protein>
    <submittedName>
        <fullName evidence="2">Uncharacterized protein</fullName>
    </submittedName>
</protein>
<proteinExistence type="predicted"/>
<evidence type="ECO:0000313" key="3">
    <source>
        <dbReference type="Proteomes" id="UP000195386"/>
    </source>
</evidence>
<gene>
    <name evidence="2" type="ORF">B5F97_15655</name>
</gene>
<name>A0A1Y3YVT7_9BACE</name>
<feature type="transmembrane region" description="Helical" evidence="1">
    <location>
        <begin position="51"/>
        <end position="74"/>
    </location>
</feature>